<accession>A0ABP9L4Y1</accession>
<proteinExistence type="predicted"/>
<feature type="domain" description="Flavin reductase like" evidence="1">
    <location>
        <begin position="48"/>
        <end position="203"/>
    </location>
</feature>
<comment type="caution">
    <text evidence="2">The sequence shown here is derived from an EMBL/GenBank/DDBJ whole genome shotgun (WGS) entry which is preliminary data.</text>
</comment>
<evidence type="ECO:0000313" key="3">
    <source>
        <dbReference type="Proteomes" id="UP001499910"/>
    </source>
</evidence>
<dbReference type="SUPFAM" id="SSF50475">
    <property type="entry name" value="FMN-binding split barrel"/>
    <property type="match status" value="1"/>
</dbReference>
<name>A0ABP9L4Y1_9RHOB</name>
<dbReference type="PANTHER" id="PTHR43812">
    <property type="entry name" value="BLR2425 PROTEIN"/>
    <property type="match status" value="1"/>
</dbReference>
<dbReference type="Pfam" id="PF01613">
    <property type="entry name" value="Flavin_Reduct"/>
    <property type="match status" value="1"/>
</dbReference>
<reference evidence="3" key="1">
    <citation type="journal article" date="2019" name="Int. J. Syst. Evol. Microbiol.">
        <title>The Global Catalogue of Microorganisms (GCM) 10K type strain sequencing project: providing services to taxonomists for standard genome sequencing and annotation.</title>
        <authorList>
            <consortium name="The Broad Institute Genomics Platform"/>
            <consortium name="The Broad Institute Genome Sequencing Center for Infectious Disease"/>
            <person name="Wu L."/>
            <person name="Ma J."/>
        </authorList>
    </citation>
    <scope>NUCLEOTIDE SEQUENCE [LARGE SCALE GENOMIC DNA]</scope>
    <source>
        <strain evidence="3">JCM 18015</strain>
    </source>
</reference>
<gene>
    <name evidence="2" type="ORF">GCM10023209_14610</name>
</gene>
<dbReference type="PANTHER" id="PTHR43812:SF2">
    <property type="entry name" value="FLAVIN REDUCTASE LIKE DOMAIN-CONTAINING PROTEIN"/>
    <property type="match status" value="1"/>
</dbReference>
<protein>
    <submittedName>
        <fullName evidence="2">Flavin reductase family protein</fullName>
    </submittedName>
</protein>
<evidence type="ECO:0000313" key="2">
    <source>
        <dbReference type="EMBL" id="GAA5071193.1"/>
    </source>
</evidence>
<dbReference type="EMBL" id="BAABHW010000002">
    <property type="protein sequence ID" value="GAA5071193.1"/>
    <property type="molecule type" value="Genomic_DNA"/>
</dbReference>
<organism evidence="2 3">
    <name type="scientific">[Roseibacterium] beibuensis</name>
    <dbReference type="NCBI Taxonomy" id="1193142"/>
    <lineage>
        <taxon>Bacteria</taxon>
        <taxon>Pseudomonadati</taxon>
        <taxon>Pseudomonadota</taxon>
        <taxon>Alphaproteobacteria</taxon>
        <taxon>Rhodobacterales</taxon>
        <taxon>Roseobacteraceae</taxon>
        <taxon>Roseicyclus</taxon>
    </lineage>
</organism>
<keyword evidence="3" id="KW-1185">Reference proteome</keyword>
<dbReference type="InterPro" id="IPR002563">
    <property type="entry name" value="Flavin_Rdtase-like_dom"/>
</dbReference>
<dbReference type="InterPro" id="IPR012349">
    <property type="entry name" value="Split_barrel_FMN-bd"/>
</dbReference>
<dbReference type="Gene3D" id="2.30.110.10">
    <property type="entry name" value="Electron Transport, Fmn-binding Protein, Chain A"/>
    <property type="match status" value="1"/>
</dbReference>
<dbReference type="SMART" id="SM00903">
    <property type="entry name" value="Flavin_Reduct"/>
    <property type="match status" value="1"/>
</dbReference>
<sequence>MVENIARLPLAEGLARRYPFAKHARKDAHLMFYRPEDGHGLPHNPFNAIVTPRPIGWISTRGADGSENLAPYSFFNAVAYVPPQVMFASTGSKDDRGDTKDSVANIRDTGVFCINIVEYAMRDVMNQTSGPWPKETDEFDLAAIDRAECETIACSRVAAAPANLECRLTQIVKLEGEANFAVFGEVVGVHMRDDCMKDGLFDVLSFNPLTRLGYRDYSVVREVFSLKRPGE</sequence>
<evidence type="ECO:0000259" key="1">
    <source>
        <dbReference type="SMART" id="SM00903"/>
    </source>
</evidence>
<dbReference type="Proteomes" id="UP001499910">
    <property type="component" value="Unassembled WGS sequence"/>
</dbReference>